<dbReference type="Pfam" id="PF16363">
    <property type="entry name" value="GDP_Man_Dehyd"/>
    <property type="match status" value="1"/>
</dbReference>
<evidence type="ECO:0000313" key="3">
    <source>
        <dbReference type="Proteomes" id="UP000243297"/>
    </source>
</evidence>
<dbReference type="Gene3D" id="3.40.50.720">
    <property type="entry name" value="NAD(P)-binding Rossmann-like Domain"/>
    <property type="match status" value="1"/>
</dbReference>
<dbReference type="EMBL" id="FUWY01000002">
    <property type="protein sequence ID" value="SJZ57889.1"/>
    <property type="molecule type" value="Genomic_DNA"/>
</dbReference>
<sequence length="353" mass="40490">MNLSEFYKDKKVLVTGHTGFKGSWLCSILLELNAEICGIALEPSTNPNLFNQLDLKNRISSHNIIDIRNLNEIKKVFNEFKPEIVIHLAAQPLVIESYENPVYTYDVNVMGTVNICECIRHTESVKSFVNVTTDKVYENIEEESHAYLETDRLNGYDPYSNSKSCSELITDSYRKSFFNDLNIATSTCRAGNVIGGGDYSANRIIPDCFRAIQNNESILVRNPNSIRPYQHVLEADIFYLMLAMKQSINITLATNYNIGPDELDCITTGQLCDIVCNHIEYSPKWNAVNYFGPHESGFLKLSNIKARKNLNYAPRWSSKEAIEFTIDWYIDFLNKKNMTNITQFQIKEFLKDY</sequence>
<protein>
    <submittedName>
        <fullName evidence="2">CDP-glucose 4,6-dehydratase</fullName>
    </submittedName>
</protein>
<dbReference type="AlphaFoldDB" id="A0A1T4LT23"/>
<evidence type="ECO:0000313" key="2">
    <source>
        <dbReference type="EMBL" id="SJZ57889.1"/>
    </source>
</evidence>
<keyword evidence="3" id="KW-1185">Reference proteome</keyword>
<feature type="domain" description="NAD(P)-binding" evidence="1">
    <location>
        <begin position="13"/>
        <end position="323"/>
    </location>
</feature>
<dbReference type="InterPro" id="IPR036291">
    <property type="entry name" value="NAD(P)-bd_dom_sf"/>
</dbReference>
<dbReference type="OrthoDB" id="9779041at2"/>
<evidence type="ECO:0000259" key="1">
    <source>
        <dbReference type="Pfam" id="PF16363"/>
    </source>
</evidence>
<dbReference type="InterPro" id="IPR013445">
    <property type="entry name" value="CDP_4_6_deHydtase"/>
</dbReference>
<dbReference type="InterPro" id="IPR016040">
    <property type="entry name" value="NAD(P)-bd_dom"/>
</dbReference>
<proteinExistence type="predicted"/>
<dbReference type="NCBIfam" id="TIGR02622">
    <property type="entry name" value="CDP_4_6_dhtase"/>
    <property type="match status" value="1"/>
</dbReference>
<accession>A0A1T4LT23</accession>
<dbReference type="Proteomes" id="UP000243297">
    <property type="component" value="Unassembled WGS sequence"/>
</dbReference>
<name>A0A1T4LT23_9FIRM</name>
<dbReference type="STRING" id="118967.SAMN02745191_1032"/>
<dbReference type="Gene3D" id="3.90.25.10">
    <property type="entry name" value="UDP-galactose 4-epimerase, domain 1"/>
    <property type="match status" value="1"/>
</dbReference>
<dbReference type="PANTHER" id="PTHR43000">
    <property type="entry name" value="DTDP-D-GLUCOSE 4,6-DEHYDRATASE-RELATED"/>
    <property type="match status" value="1"/>
</dbReference>
<dbReference type="SUPFAM" id="SSF51735">
    <property type="entry name" value="NAD(P)-binding Rossmann-fold domains"/>
    <property type="match status" value="1"/>
</dbReference>
<gene>
    <name evidence="2" type="ORF">SAMN02745191_1032</name>
</gene>
<reference evidence="3" key="1">
    <citation type="submission" date="2017-02" db="EMBL/GenBank/DDBJ databases">
        <authorList>
            <person name="Varghese N."/>
            <person name="Submissions S."/>
        </authorList>
    </citation>
    <scope>NUCLEOTIDE SEQUENCE [LARGE SCALE GENOMIC DNA]</scope>
    <source>
        <strain evidence="3">ATCC 25662</strain>
    </source>
</reference>
<organism evidence="2 3">
    <name type="scientific">Anaerorhabdus furcosa</name>
    <dbReference type="NCBI Taxonomy" id="118967"/>
    <lineage>
        <taxon>Bacteria</taxon>
        <taxon>Bacillati</taxon>
        <taxon>Bacillota</taxon>
        <taxon>Erysipelotrichia</taxon>
        <taxon>Erysipelotrichales</taxon>
        <taxon>Erysipelotrichaceae</taxon>
        <taxon>Anaerorhabdus</taxon>
    </lineage>
</organism>
<dbReference type="RefSeq" id="WP_078711455.1">
    <property type="nucleotide sequence ID" value="NZ_FUWY01000002.1"/>
</dbReference>